<dbReference type="InterPro" id="IPR006860">
    <property type="entry name" value="FecR"/>
</dbReference>
<evidence type="ECO:0000313" key="2">
    <source>
        <dbReference type="Proteomes" id="UP000281028"/>
    </source>
</evidence>
<comment type="caution">
    <text evidence="1">The sequence shown here is derived from an EMBL/GenBank/DDBJ whole genome shotgun (WGS) entry which is preliminary data.</text>
</comment>
<dbReference type="Pfam" id="PF04773">
    <property type="entry name" value="FecR"/>
    <property type="match status" value="1"/>
</dbReference>
<dbReference type="EMBL" id="RIAR02000001">
    <property type="protein sequence ID" value="NSL85891.1"/>
    <property type="molecule type" value="Genomic_DNA"/>
</dbReference>
<accession>A0A433WBI8</accession>
<reference evidence="1" key="1">
    <citation type="submission" date="2020-05" db="EMBL/GenBank/DDBJ databases">
        <title>Chitinophaga laudate sp. nov., isolated from a tropical peat swamp.</title>
        <authorList>
            <person name="Goh C.B.S."/>
            <person name="Lee M.S."/>
            <person name="Parimannan S."/>
            <person name="Pasbakhsh P."/>
            <person name="Yule C.M."/>
            <person name="Rajandas H."/>
            <person name="Loke S."/>
            <person name="Croft L."/>
            <person name="Tan J.B.L."/>
        </authorList>
    </citation>
    <scope>NUCLEOTIDE SEQUENCE</scope>
    <source>
        <strain evidence="1">Mgbs1</strain>
    </source>
</reference>
<dbReference type="OrthoDB" id="697544at2"/>
<sequence>MQQEELRQILEKYHAGQCSQAEEEALHAWYASLGDTDTVPEWDVQQPDYLRDKYNEFTLRARRTGRYRWLYRAVAAAAVTAGVFVTAGYFRTARRPVAYHTTVVKPAVTAPLPGMNEPVAYDRHLQLPDSSVVLLRAGSTLTLAEAFNQQARRVELSGEAFFDVRTNARKPFVIKAAGVYTYVLGTTFNIKSEATTGHVTVTVASGKVRVENENRKIAILTKDQELVWQQPRQEIPAAVQLNTARKVTWIGRDLLFNDVSLEAVCSRLAARYQLQMSFDRQVDTSRRVTITDAFYGTESINEILDIVCTTLGYTYTVNDNHVTISGM</sequence>
<dbReference type="Gene3D" id="3.55.50.30">
    <property type="match status" value="1"/>
</dbReference>
<dbReference type="PIRSF" id="PIRSF018266">
    <property type="entry name" value="FecR"/>
    <property type="match status" value="1"/>
</dbReference>
<gene>
    <name evidence="1" type="ORF">ECE50_003550</name>
</gene>
<keyword evidence="2" id="KW-1185">Reference proteome</keyword>
<dbReference type="AlphaFoldDB" id="A0A433WBI8"/>
<dbReference type="InterPro" id="IPR032508">
    <property type="entry name" value="FecR_C"/>
</dbReference>
<proteinExistence type="predicted"/>
<dbReference type="GO" id="GO:0016989">
    <property type="term" value="F:sigma factor antagonist activity"/>
    <property type="evidence" value="ECO:0007669"/>
    <property type="project" value="TreeGrafter"/>
</dbReference>
<dbReference type="InterPro" id="IPR012373">
    <property type="entry name" value="Ferrdict_sens_TM"/>
</dbReference>
<organism evidence="1 2">
    <name type="scientific">Chitinophaga solisilvae</name>
    <dbReference type="NCBI Taxonomy" id="1233460"/>
    <lineage>
        <taxon>Bacteria</taxon>
        <taxon>Pseudomonadati</taxon>
        <taxon>Bacteroidota</taxon>
        <taxon>Chitinophagia</taxon>
        <taxon>Chitinophagales</taxon>
        <taxon>Chitinophagaceae</taxon>
        <taxon>Chitinophaga</taxon>
    </lineage>
</organism>
<protein>
    <submittedName>
        <fullName evidence="1">FecR family protein</fullName>
    </submittedName>
</protein>
<dbReference type="Proteomes" id="UP000281028">
    <property type="component" value="Unassembled WGS sequence"/>
</dbReference>
<dbReference type="Pfam" id="PF16344">
    <property type="entry name" value="FecR_C"/>
    <property type="match status" value="1"/>
</dbReference>
<dbReference type="PANTHER" id="PTHR30273:SF2">
    <property type="entry name" value="PROTEIN FECR"/>
    <property type="match status" value="1"/>
</dbReference>
<dbReference type="Gene3D" id="2.60.120.1440">
    <property type="match status" value="1"/>
</dbReference>
<name>A0A433WBI8_9BACT</name>
<dbReference type="PANTHER" id="PTHR30273">
    <property type="entry name" value="PERIPLASMIC SIGNAL SENSOR AND SIGMA FACTOR ACTIVATOR FECR-RELATED"/>
    <property type="match status" value="1"/>
</dbReference>
<evidence type="ECO:0000313" key="1">
    <source>
        <dbReference type="EMBL" id="NSL85891.1"/>
    </source>
</evidence>